<dbReference type="EMBL" id="FNPI01000026">
    <property type="protein sequence ID" value="SDZ65768.1"/>
    <property type="molecule type" value="Genomic_DNA"/>
</dbReference>
<dbReference type="SUPFAM" id="SSF46785">
    <property type="entry name" value="Winged helix' DNA-binding domain"/>
    <property type="match status" value="1"/>
</dbReference>
<dbReference type="AlphaFoldDB" id="A0A1H3UTW0"/>
<evidence type="ECO:0000313" key="6">
    <source>
        <dbReference type="Proteomes" id="UP000198935"/>
    </source>
</evidence>
<dbReference type="Gene3D" id="1.10.10.10">
    <property type="entry name" value="Winged helix-like DNA-binding domain superfamily/Winged helix DNA-binding domain"/>
    <property type="match status" value="1"/>
</dbReference>
<dbReference type="PRINTS" id="PR00035">
    <property type="entry name" value="HTHGNTR"/>
</dbReference>
<evidence type="ECO:0000313" key="5">
    <source>
        <dbReference type="EMBL" id="SDZ65768.1"/>
    </source>
</evidence>
<dbReference type="Gene3D" id="3.40.1410.10">
    <property type="entry name" value="Chorismate lyase-like"/>
    <property type="match status" value="1"/>
</dbReference>
<dbReference type="STRING" id="1503961.SAMN05421736_12635"/>
<name>A0A1H3UTW0_9BACI</name>
<dbReference type="GO" id="GO:0003677">
    <property type="term" value="F:DNA binding"/>
    <property type="evidence" value="ECO:0007669"/>
    <property type="project" value="UniProtKB-KW"/>
</dbReference>
<dbReference type="PROSITE" id="PS50949">
    <property type="entry name" value="HTH_GNTR"/>
    <property type="match status" value="1"/>
</dbReference>
<keyword evidence="1" id="KW-0805">Transcription regulation</keyword>
<dbReference type="GO" id="GO:0003700">
    <property type="term" value="F:DNA-binding transcription factor activity"/>
    <property type="evidence" value="ECO:0007669"/>
    <property type="project" value="InterPro"/>
</dbReference>
<keyword evidence="2" id="KW-0238">DNA-binding</keyword>
<keyword evidence="6" id="KW-1185">Reference proteome</keyword>
<sequence>MKNQKRLAKYKMIENDILSKINSGFYTKGQFIPTEQELVKEYNVSRVTVRQATNNLVAKGYLIRNQGSGTFVAEPSYIGRTTNIKSFTDEMSALGKKVSSNVLAFKIIPASEFVSQKLNISPESPVYYIERLRKADEEPMMHETTYMSVADFPDLSYEKLLDSRYKFVEQTKNVSIDYSHQVVVPMMPTDEIVTYFQCDPEQPILKVLNTTYLATGEVSDYSVLMLNTAKYQYQAIKVK</sequence>
<dbReference type="FunFam" id="1.10.10.10:FF:000079">
    <property type="entry name" value="GntR family transcriptional regulator"/>
    <property type="match status" value="1"/>
</dbReference>
<dbReference type="InterPro" id="IPR036388">
    <property type="entry name" value="WH-like_DNA-bd_sf"/>
</dbReference>
<dbReference type="InterPro" id="IPR036390">
    <property type="entry name" value="WH_DNA-bd_sf"/>
</dbReference>
<dbReference type="InterPro" id="IPR050679">
    <property type="entry name" value="Bact_HTH_transcr_reg"/>
</dbReference>
<evidence type="ECO:0000256" key="1">
    <source>
        <dbReference type="ARBA" id="ARBA00023015"/>
    </source>
</evidence>
<evidence type="ECO:0000259" key="4">
    <source>
        <dbReference type="PROSITE" id="PS50949"/>
    </source>
</evidence>
<dbReference type="GO" id="GO:0045892">
    <property type="term" value="P:negative regulation of DNA-templated transcription"/>
    <property type="evidence" value="ECO:0007669"/>
    <property type="project" value="TreeGrafter"/>
</dbReference>
<dbReference type="SMART" id="SM00866">
    <property type="entry name" value="UTRA"/>
    <property type="match status" value="1"/>
</dbReference>
<dbReference type="Pfam" id="PF07702">
    <property type="entry name" value="UTRA"/>
    <property type="match status" value="1"/>
</dbReference>
<evidence type="ECO:0000256" key="2">
    <source>
        <dbReference type="ARBA" id="ARBA00023125"/>
    </source>
</evidence>
<proteinExistence type="predicted"/>
<gene>
    <name evidence="5" type="ORF">SAMN05421736_12635</name>
</gene>
<reference evidence="6" key="1">
    <citation type="submission" date="2016-10" db="EMBL/GenBank/DDBJ databases">
        <authorList>
            <person name="Varghese N."/>
            <person name="Submissions S."/>
        </authorList>
    </citation>
    <scope>NUCLEOTIDE SEQUENCE [LARGE SCALE GENOMIC DNA]</scope>
    <source>
        <strain evidence="6">SP</strain>
    </source>
</reference>
<dbReference type="InterPro" id="IPR000524">
    <property type="entry name" value="Tscrpt_reg_HTH_GntR"/>
</dbReference>
<feature type="domain" description="HTH gntR-type" evidence="4">
    <location>
        <begin position="7"/>
        <end position="75"/>
    </location>
</feature>
<dbReference type="SUPFAM" id="SSF64288">
    <property type="entry name" value="Chorismate lyase-like"/>
    <property type="match status" value="1"/>
</dbReference>
<dbReference type="InterPro" id="IPR011663">
    <property type="entry name" value="UTRA"/>
</dbReference>
<dbReference type="PANTHER" id="PTHR44846">
    <property type="entry name" value="MANNOSYL-D-GLYCERATE TRANSPORT/METABOLISM SYSTEM REPRESSOR MNGR-RELATED"/>
    <property type="match status" value="1"/>
</dbReference>
<keyword evidence="3" id="KW-0804">Transcription</keyword>
<dbReference type="CDD" id="cd07377">
    <property type="entry name" value="WHTH_GntR"/>
    <property type="match status" value="1"/>
</dbReference>
<dbReference type="Pfam" id="PF00392">
    <property type="entry name" value="GntR"/>
    <property type="match status" value="1"/>
</dbReference>
<dbReference type="SMART" id="SM00345">
    <property type="entry name" value="HTH_GNTR"/>
    <property type="match status" value="1"/>
</dbReference>
<dbReference type="Proteomes" id="UP000198935">
    <property type="component" value="Unassembled WGS sequence"/>
</dbReference>
<dbReference type="InterPro" id="IPR028978">
    <property type="entry name" value="Chorismate_lyase_/UTRA_dom_sf"/>
</dbReference>
<accession>A0A1H3UTW0</accession>
<dbReference type="PANTHER" id="PTHR44846:SF1">
    <property type="entry name" value="MANNOSYL-D-GLYCERATE TRANSPORT_METABOLISM SYSTEM REPRESSOR MNGR-RELATED"/>
    <property type="match status" value="1"/>
</dbReference>
<organism evidence="5 6">
    <name type="scientific">Evansella caseinilytica</name>
    <dbReference type="NCBI Taxonomy" id="1503961"/>
    <lineage>
        <taxon>Bacteria</taxon>
        <taxon>Bacillati</taxon>
        <taxon>Bacillota</taxon>
        <taxon>Bacilli</taxon>
        <taxon>Bacillales</taxon>
        <taxon>Bacillaceae</taxon>
        <taxon>Evansella</taxon>
    </lineage>
</organism>
<evidence type="ECO:0000256" key="3">
    <source>
        <dbReference type="ARBA" id="ARBA00023163"/>
    </source>
</evidence>
<protein>
    <submittedName>
        <fullName evidence="5">GntR family transcriptional regulator, glv operon transcriptional regulator/GntR family transcriptional regulator, mannosyl-D-glycerate transport/metabolism system repressor</fullName>
    </submittedName>
</protein>